<dbReference type="OrthoDB" id="695705at2759"/>
<evidence type="ECO:0008006" key="4">
    <source>
        <dbReference type="Google" id="ProtNLM"/>
    </source>
</evidence>
<evidence type="ECO:0000313" key="3">
    <source>
        <dbReference type="Proteomes" id="UP000257109"/>
    </source>
</evidence>
<protein>
    <recommendedName>
        <fullName evidence="4">Retrotransposon gag domain-containing protein</fullName>
    </recommendedName>
</protein>
<name>A0A371H927_MUCPR</name>
<feature type="compositionally biased region" description="Basic and acidic residues" evidence="1">
    <location>
        <begin position="45"/>
        <end position="87"/>
    </location>
</feature>
<dbReference type="EMBL" id="QJKJ01003259">
    <property type="protein sequence ID" value="RDX99310.1"/>
    <property type="molecule type" value="Genomic_DNA"/>
</dbReference>
<dbReference type="PANTHER" id="PTHR35046">
    <property type="entry name" value="ZINC KNUCKLE (CCHC-TYPE) FAMILY PROTEIN"/>
    <property type="match status" value="1"/>
</dbReference>
<dbReference type="Proteomes" id="UP000257109">
    <property type="component" value="Unassembled WGS sequence"/>
</dbReference>
<evidence type="ECO:0000256" key="1">
    <source>
        <dbReference type="SAM" id="MobiDB-lite"/>
    </source>
</evidence>
<keyword evidence="3" id="KW-1185">Reference proteome</keyword>
<dbReference type="PANTHER" id="PTHR35046:SF9">
    <property type="entry name" value="RNA-DIRECTED DNA POLYMERASE"/>
    <property type="match status" value="1"/>
</dbReference>
<feature type="non-terminal residue" evidence="2">
    <location>
        <position position="1"/>
    </location>
</feature>
<reference evidence="2" key="1">
    <citation type="submission" date="2018-05" db="EMBL/GenBank/DDBJ databases">
        <title>Draft genome of Mucuna pruriens seed.</title>
        <authorList>
            <person name="Nnadi N.E."/>
            <person name="Vos R."/>
            <person name="Hasami M.H."/>
            <person name="Devisetty U.K."/>
            <person name="Aguiy J.C."/>
        </authorList>
    </citation>
    <scope>NUCLEOTIDE SEQUENCE [LARGE SCALE GENOMIC DNA]</scope>
    <source>
        <strain evidence="2">JCA_2017</strain>
    </source>
</reference>
<evidence type="ECO:0000313" key="2">
    <source>
        <dbReference type="EMBL" id="RDX99310.1"/>
    </source>
</evidence>
<feature type="compositionally biased region" description="Basic residues" evidence="1">
    <location>
        <begin position="30"/>
        <end position="44"/>
    </location>
</feature>
<organism evidence="2 3">
    <name type="scientific">Mucuna pruriens</name>
    <name type="common">Velvet bean</name>
    <name type="synonym">Dolichos pruriens</name>
    <dbReference type="NCBI Taxonomy" id="157652"/>
    <lineage>
        <taxon>Eukaryota</taxon>
        <taxon>Viridiplantae</taxon>
        <taxon>Streptophyta</taxon>
        <taxon>Embryophyta</taxon>
        <taxon>Tracheophyta</taxon>
        <taxon>Spermatophyta</taxon>
        <taxon>Magnoliopsida</taxon>
        <taxon>eudicotyledons</taxon>
        <taxon>Gunneridae</taxon>
        <taxon>Pentapetalae</taxon>
        <taxon>rosids</taxon>
        <taxon>fabids</taxon>
        <taxon>Fabales</taxon>
        <taxon>Fabaceae</taxon>
        <taxon>Papilionoideae</taxon>
        <taxon>50 kb inversion clade</taxon>
        <taxon>NPAAA clade</taxon>
        <taxon>indigoferoid/millettioid clade</taxon>
        <taxon>Phaseoleae</taxon>
        <taxon>Mucuna</taxon>
    </lineage>
</organism>
<accession>A0A371H927</accession>
<dbReference type="AlphaFoldDB" id="A0A371H927"/>
<proteinExistence type="predicted"/>
<comment type="caution">
    <text evidence="2">The sequence shown here is derived from an EMBL/GenBank/DDBJ whole genome shotgun (WGS) entry which is preliminary data.</text>
</comment>
<gene>
    <name evidence="2" type="ORF">CR513_17653</name>
</gene>
<feature type="region of interest" description="Disordered" evidence="1">
    <location>
        <begin position="21"/>
        <end position="87"/>
    </location>
</feature>
<sequence>APELGVQTDRPYTLIAHVIVRGAKDNTKKGGMRKNLRERKKRRREEKSRRERQERRYEEEYYEERRGRRCNESPRQRDTKGFQRDPMDTLKCRIPPFEGDGDVEAYLDREIKVDQVLACFDYDDYEKICAGMVEPVLKGDIIRDEKARIYVSRSHMFVPASCARGLCNKLQCMYQGSKSIEEYHRDMEVAVLRANVLEFNETTMAYFLHELNKDI</sequence>